<dbReference type="EMBL" id="JAWNFY010000014">
    <property type="protein sequence ID" value="MDY5146562.1"/>
    <property type="molecule type" value="Genomic_DNA"/>
</dbReference>
<dbReference type="Proteomes" id="UP001284901">
    <property type="component" value="Unassembled WGS sequence"/>
</dbReference>
<dbReference type="GeneID" id="92814327"/>
<dbReference type="EMBL" id="JAWNFV010000005">
    <property type="protein sequence ID" value="MDY5140359.1"/>
    <property type="molecule type" value="Genomic_DNA"/>
</dbReference>
<keyword evidence="3" id="KW-1185">Reference proteome</keyword>
<organism evidence="1 4">
    <name type="scientific">Actinotignum timonense</name>
    <dbReference type="NCBI Taxonomy" id="1870995"/>
    <lineage>
        <taxon>Bacteria</taxon>
        <taxon>Bacillati</taxon>
        <taxon>Actinomycetota</taxon>
        <taxon>Actinomycetes</taxon>
        <taxon>Actinomycetales</taxon>
        <taxon>Actinomycetaceae</taxon>
        <taxon>Actinotignum</taxon>
    </lineage>
</organism>
<evidence type="ECO:0000313" key="1">
    <source>
        <dbReference type="EMBL" id="MDY5140359.1"/>
    </source>
</evidence>
<dbReference type="Proteomes" id="UP001288320">
    <property type="component" value="Unassembled WGS sequence"/>
</dbReference>
<evidence type="ECO:0000313" key="4">
    <source>
        <dbReference type="Proteomes" id="UP001288320"/>
    </source>
</evidence>
<sequence length="83" mass="9000">MATPVWVTGDIIAITYPGAPGGNGAHTPEVRIAVETTAGLLTLIFQGRRTIDCVRVGDRIRARVVPLRRRGVLVAYNPEYTVL</sequence>
<comment type="caution">
    <text evidence="1">The sequence shown here is derived from an EMBL/GenBank/DDBJ whole genome shotgun (WGS) entry which is preliminary data.</text>
</comment>
<dbReference type="RefSeq" id="WP_026428833.1">
    <property type="nucleotide sequence ID" value="NZ_CAUPFC010000007.1"/>
</dbReference>
<protein>
    <recommendedName>
        <fullName evidence="5">Nucleotide-binding protein</fullName>
    </recommendedName>
</protein>
<evidence type="ECO:0008006" key="5">
    <source>
        <dbReference type="Google" id="ProtNLM"/>
    </source>
</evidence>
<accession>A0AAW9HBK9</accession>
<dbReference type="AlphaFoldDB" id="A0AAW9HBK9"/>
<evidence type="ECO:0000313" key="2">
    <source>
        <dbReference type="EMBL" id="MDY5146562.1"/>
    </source>
</evidence>
<reference evidence="1 3" key="1">
    <citation type="submission" date="2023-10" db="EMBL/GenBank/DDBJ databases">
        <title>Whole Genome based description of the genera Actinobaculum and Actinotignum reveals a complex phylogenetic relationship within the species included in the genus Actinotignum.</title>
        <authorList>
            <person name="Jensen C.S."/>
            <person name="Dargis R."/>
            <person name="Kemp M."/>
            <person name="Christensen J.J."/>
        </authorList>
    </citation>
    <scope>NUCLEOTIDE SEQUENCE</scope>
    <source>
        <strain evidence="2 3">SLA_B089</strain>
        <strain evidence="1">SLA_B245</strain>
    </source>
</reference>
<evidence type="ECO:0000313" key="3">
    <source>
        <dbReference type="Proteomes" id="UP001284901"/>
    </source>
</evidence>
<name>A0AAW9HBK9_9ACTO</name>
<gene>
    <name evidence="1" type="ORF">R6G74_03375</name>
    <name evidence="2" type="ORF">R6P33_05955</name>
</gene>
<proteinExistence type="predicted"/>